<dbReference type="Gene3D" id="1.10.10.10">
    <property type="entry name" value="Winged helix-like DNA-binding domain superfamily/Winged helix DNA-binding domain"/>
    <property type="match status" value="1"/>
</dbReference>
<dbReference type="NCBIfam" id="TIGR02937">
    <property type="entry name" value="sigma70-ECF"/>
    <property type="match status" value="1"/>
</dbReference>
<dbReference type="EMBL" id="JAOVZO020000018">
    <property type="protein sequence ID" value="MDC8014596.1"/>
    <property type="molecule type" value="Genomic_DNA"/>
</dbReference>
<feature type="compositionally biased region" description="Basic and acidic residues" evidence="5">
    <location>
        <begin position="1"/>
        <end position="11"/>
    </location>
</feature>
<name>A0A9X3YPZ2_9GAMM</name>
<evidence type="ECO:0000256" key="5">
    <source>
        <dbReference type="SAM" id="MobiDB-lite"/>
    </source>
</evidence>
<dbReference type="SUPFAM" id="SSF88659">
    <property type="entry name" value="Sigma3 and sigma4 domains of RNA polymerase sigma factors"/>
    <property type="match status" value="1"/>
</dbReference>
<evidence type="ECO:0000256" key="1">
    <source>
        <dbReference type="ARBA" id="ARBA00010641"/>
    </source>
</evidence>
<dbReference type="GO" id="GO:0016987">
    <property type="term" value="F:sigma factor activity"/>
    <property type="evidence" value="ECO:0007669"/>
    <property type="project" value="UniProtKB-KW"/>
</dbReference>
<reference evidence="7" key="1">
    <citation type="submission" date="2023-02" db="EMBL/GenBank/DDBJ databases">
        <title>Tahibacter soli sp. nov. isolated from soil.</title>
        <authorList>
            <person name="Baek J.H."/>
            <person name="Lee J.K."/>
            <person name="Choi D.G."/>
            <person name="Jeon C.O."/>
        </authorList>
    </citation>
    <scope>NUCLEOTIDE SEQUENCE</scope>
    <source>
        <strain evidence="7">BL</strain>
    </source>
</reference>
<dbReference type="InterPro" id="IPR039425">
    <property type="entry name" value="RNA_pol_sigma-70-like"/>
</dbReference>
<dbReference type="SUPFAM" id="SSF88946">
    <property type="entry name" value="Sigma2 domain of RNA polymerase sigma factors"/>
    <property type="match status" value="1"/>
</dbReference>
<dbReference type="RefSeq" id="WP_263542189.1">
    <property type="nucleotide sequence ID" value="NZ_JAOVZO020000018.1"/>
</dbReference>
<gene>
    <name evidence="7" type="ORF">OD750_018780</name>
</gene>
<keyword evidence="8" id="KW-1185">Reference proteome</keyword>
<evidence type="ECO:0000256" key="3">
    <source>
        <dbReference type="ARBA" id="ARBA00023082"/>
    </source>
</evidence>
<keyword evidence="4" id="KW-0804">Transcription</keyword>
<dbReference type="PANTHER" id="PTHR43133">
    <property type="entry name" value="RNA POLYMERASE ECF-TYPE SIGMA FACTO"/>
    <property type="match status" value="1"/>
</dbReference>
<evidence type="ECO:0000259" key="6">
    <source>
        <dbReference type="Pfam" id="PF04542"/>
    </source>
</evidence>
<keyword evidence="2" id="KW-0805">Transcription regulation</keyword>
<dbReference type="InterPro" id="IPR013325">
    <property type="entry name" value="RNA_pol_sigma_r2"/>
</dbReference>
<proteinExistence type="inferred from homology"/>
<dbReference type="PANTHER" id="PTHR43133:SF51">
    <property type="entry name" value="RNA POLYMERASE SIGMA FACTOR"/>
    <property type="match status" value="1"/>
</dbReference>
<dbReference type="InterPro" id="IPR007627">
    <property type="entry name" value="RNA_pol_sigma70_r2"/>
</dbReference>
<feature type="domain" description="RNA polymerase sigma-70 region 2" evidence="6">
    <location>
        <begin position="26"/>
        <end position="88"/>
    </location>
</feature>
<accession>A0A9X3YPZ2</accession>
<feature type="region of interest" description="Disordered" evidence="5">
    <location>
        <begin position="181"/>
        <end position="208"/>
    </location>
</feature>
<dbReference type="Proteomes" id="UP001139971">
    <property type="component" value="Unassembled WGS sequence"/>
</dbReference>
<evidence type="ECO:0000256" key="2">
    <source>
        <dbReference type="ARBA" id="ARBA00023015"/>
    </source>
</evidence>
<dbReference type="InterPro" id="IPR014284">
    <property type="entry name" value="RNA_pol_sigma-70_dom"/>
</dbReference>
<dbReference type="InterPro" id="IPR036388">
    <property type="entry name" value="WH-like_DNA-bd_sf"/>
</dbReference>
<dbReference type="Pfam" id="PF04542">
    <property type="entry name" value="Sigma70_r2"/>
    <property type="match status" value="1"/>
</dbReference>
<dbReference type="InterPro" id="IPR013324">
    <property type="entry name" value="RNA_pol_sigma_r3/r4-like"/>
</dbReference>
<comment type="caution">
    <text evidence="7">The sequence shown here is derived from an EMBL/GenBank/DDBJ whole genome shotgun (WGS) entry which is preliminary data.</text>
</comment>
<dbReference type="Gene3D" id="1.10.1740.10">
    <property type="match status" value="1"/>
</dbReference>
<keyword evidence="3" id="KW-0731">Sigma factor</keyword>
<evidence type="ECO:0000256" key="4">
    <source>
        <dbReference type="ARBA" id="ARBA00023163"/>
    </source>
</evidence>
<dbReference type="GO" id="GO:0006352">
    <property type="term" value="P:DNA-templated transcription initiation"/>
    <property type="evidence" value="ECO:0007669"/>
    <property type="project" value="InterPro"/>
</dbReference>
<evidence type="ECO:0000313" key="8">
    <source>
        <dbReference type="Proteomes" id="UP001139971"/>
    </source>
</evidence>
<dbReference type="AlphaFoldDB" id="A0A9X3YPZ2"/>
<protein>
    <submittedName>
        <fullName evidence="7">Sigma-70 family RNA polymerase sigma factor</fullName>
    </submittedName>
</protein>
<sequence length="208" mass="23710">MEGMSDGERPPSEPAAPAVSESDVLRCLPGVRAMILRMTRDIHLANDLAQDVMIAMVVAIREGRVKQPEALAGYVHETARHIVYAANRKMRPISVETLPEHESAWLDAPRTPLDYVEEDELRRFALEVLDELPAQRDRDLIVGFYVDGLSKAELMQRLSLGADQFDKVIFRARTRMRDRLREKMQEKREQVRDTAPPRDPDSGKSRHA</sequence>
<comment type="similarity">
    <text evidence="1">Belongs to the sigma-70 factor family. ECF subfamily.</text>
</comment>
<organism evidence="7 8">
    <name type="scientific">Tahibacter soli</name>
    <dbReference type="NCBI Taxonomy" id="2983605"/>
    <lineage>
        <taxon>Bacteria</taxon>
        <taxon>Pseudomonadati</taxon>
        <taxon>Pseudomonadota</taxon>
        <taxon>Gammaproteobacteria</taxon>
        <taxon>Lysobacterales</taxon>
        <taxon>Rhodanobacteraceae</taxon>
        <taxon>Tahibacter</taxon>
    </lineage>
</organism>
<feature type="region of interest" description="Disordered" evidence="5">
    <location>
        <begin position="1"/>
        <end position="21"/>
    </location>
</feature>
<evidence type="ECO:0000313" key="7">
    <source>
        <dbReference type="EMBL" id="MDC8014596.1"/>
    </source>
</evidence>